<evidence type="ECO:0000313" key="4">
    <source>
        <dbReference type="Proteomes" id="UP000196151"/>
    </source>
</evidence>
<keyword evidence="4" id="KW-1185">Reference proteome</keyword>
<feature type="domain" description="Methyltransferase type 11" evidence="1">
    <location>
        <begin position="54"/>
        <end position="140"/>
    </location>
</feature>
<dbReference type="EMBL" id="NIBQ01000001">
    <property type="protein sequence ID" value="OUZ35291.1"/>
    <property type="molecule type" value="Genomic_DNA"/>
</dbReference>
<dbReference type="AlphaFoldDB" id="A0A200JEI4"/>
<dbReference type="OrthoDB" id="9795864at2"/>
<name>A0A200JEI4_9ENTE</name>
<reference evidence="3" key="2">
    <citation type="submission" date="2017-05" db="EMBL/GenBank/DDBJ databases">
        <authorList>
            <consortium name="The Broad Institute Genomics Platform"/>
            <consortium name="The Broad Institute Genomic Center for Infectious Diseases"/>
            <person name="Earl A."/>
            <person name="Manson A."/>
            <person name="Schwartman J."/>
            <person name="Gilmore M."/>
            <person name="Abouelleil A."/>
            <person name="Cao P."/>
            <person name="Chapman S."/>
            <person name="Cusick C."/>
            <person name="Shea T."/>
            <person name="Young S."/>
            <person name="Neafsey D."/>
            <person name="Nusbaum C."/>
            <person name="Birren B."/>
        </authorList>
    </citation>
    <scope>NUCLEOTIDE SEQUENCE</scope>
    <source>
        <strain evidence="3">9D6_DIV0238</strain>
    </source>
</reference>
<protein>
    <recommendedName>
        <fullName evidence="1">Methyltransferase type 11 domain-containing protein</fullName>
    </recommendedName>
</protein>
<dbReference type="RefSeq" id="WP_087639908.1">
    <property type="nucleotide sequence ID" value="NZ_CP147246.1"/>
</dbReference>
<evidence type="ECO:0000313" key="3">
    <source>
        <dbReference type="EMBL" id="WYJ92598.1"/>
    </source>
</evidence>
<dbReference type="Gene3D" id="3.40.50.150">
    <property type="entry name" value="Vaccinia Virus protein VP39"/>
    <property type="match status" value="1"/>
</dbReference>
<proteinExistence type="predicted"/>
<evidence type="ECO:0000259" key="1">
    <source>
        <dbReference type="Pfam" id="PF08241"/>
    </source>
</evidence>
<dbReference type="InterPro" id="IPR029063">
    <property type="entry name" value="SAM-dependent_MTases_sf"/>
</dbReference>
<sequence length="252" mass="30051">MKKEKQKKYWQSLEQENILGWDFSYMENRWNVEELPWSYDDLVHKYLKESMFLLDMGTGGGERLLTFGHPYKRTSVTEGWLPNYERLQKVLKPLGITIVYVDETDRLDFPDDSFDIVLNSHESYDPREVRRVLRSGGLFITQQVGEKNGLILSEKMKMVEQRDHRKWSLNVAGEGLKKANFSLIFSQEFFPYQKFYDVEGLIYYMKRIPWEYPNFSVSVHFDELLRLQNELSLNGEVKNLQHRFILIAKLEK</sequence>
<dbReference type="Pfam" id="PF08241">
    <property type="entry name" value="Methyltransf_11"/>
    <property type="match status" value="1"/>
</dbReference>
<dbReference type="PANTHER" id="PTHR43460:SF1">
    <property type="entry name" value="METHYLTRANSFERASE TYPE 11 DOMAIN-CONTAINING PROTEIN"/>
    <property type="match status" value="1"/>
</dbReference>
<dbReference type="CDD" id="cd02440">
    <property type="entry name" value="AdoMet_MTases"/>
    <property type="match status" value="1"/>
</dbReference>
<dbReference type="InterPro" id="IPR013216">
    <property type="entry name" value="Methyltransf_11"/>
</dbReference>
<dbReference type="EMBL" id="CP147246">
    <property type="protein sequence ID" value="WYJ92598.1"/>
    <property type="molecule type" value="Genomic_DNA"/>
</dbReference>
<reference evidence="3" key="3">
    <citation type="submission" date="2024-03" db="EMBL/GenBank/DDBJ databases">
        <title>The Genome Sequence of Enterococcus sp. DIV0238c.</title>
        <authorList>
            <consortium name="The Broad Institute Genomics Platform"/>
            <consortium name="The Broad Institute Microbial Omics Core"/>
            <consortium name="The Broad Institute Genomic Center for Infectious Diseases"/>
            <person name="Earl A."/>
            <person name="Manson A."/>
            <person name="Gilmore M."/>
            <person name="Schwartman J."/>
            <person name="Shea T."/>
            <person name="Abouelleil A."/>
            <person name="Cao P."/>
            <person name="Chapman S."/>
            <person name="Cusick C."/>
            <person name="Young S."/>
            <person name="Neafsey D."/>
            <person name="Nusbaum C."/>
            <person name="Birren B."/>
        </authorList>
    </citation>
    <scope>NUCLEOTIDE SEQUENCE</scope>
    <source>
        <strain evidence="3">9D6_DIV0238</strain>
    </source>
</reference>
<dbReference type="Proteomes" id="UP000196151">
    <property type="component" value="Chromosome"/>
</dbReference>
<accession>A0A200JEI4</accession>
<reference evidence="2" key="1">
    <citation type="submission" date="2017-05" db="EMBL/GenBank/DDBJ databases">
        <title>The Genome Sequence of Enterococcus sp. 9D6_DIV0238.</title>
        <authorList>
            <consortium name="The Broad Institute Genomics Platform"/>
            <consortium name="The Broad Institute Genomic Center for Infectious Diseases"/>
            <person name="Earl A."/>
            <person name="Manson A."/>
            <person name="Schwartman J."/>
            <person name="Gilmore M."/>
            <person name="Abouelleil A."/>
            <person name="Cao P."/>
            <person name="Chapman S."/>
            <person name="Cusick C."/>
            <person name="Shea T."/>
            <person name="Young S."/>
            <person name="Neafsey D."/>
            <person name="Nusbaum C."/>
            <person name="Birren B."/>
        </authorList>
    </citation>
    <scope>NUCLEOTIDE SEQUENCE [LARGE SCALE GENOMIC DNA]</scope>
    <source>
        <strain evidence="2">9D6_DIV0238</strain>
    </source>
</reference>
<gene>
    <name evidence="3" type="ORF">A5889_000077</name>
    <name evidence="2" type="ORF">A5889_000767</name>
</gene>
<dbReference type="SUPFAM" id="SSF53335">
    <property type="entry name" value="S-adenosyl-L-methionine-dependent methyltransferases"/>
    <property type="match status" value="1"/>
</dbReference>
<evidence type="ECO:0000313" key="2">
    <source>
        <dbReference type="EMBL" id="OUZ35291.1"/>
    </source>
</evidence>
<dbReference type="InterPro" id="IPR052939">
    <property type="entry name" value="23S_rRNA_MeTrnsfrase_RlmA"/>
</dbReference>
<organism evidence="2">
    <name type="scientific">Candidatus Enterococcus dunnyi</name>
    <dbReference type="NCBI Taxonomy" id="1834192"/>
    <lineage>
        <taxon>Bacteria</taxon>
        <taxon>Bacillati</taxon>
        <taxon>Bacillota</taxon>
        <taxon>Bacilli</taxon>
        <taxon>Lactobacillales</taxon>
        <taxon>Enterococcaceae</taxon>
        <taxon>Enterococcus</taxon>
    </lineage>
</organism>
<dbReference type="GO" id="GO:0008757">
    <property type="term" value="F:S-adenosylmethionine-dependent methyltransferase activity"/>
    <property type="evidence" value="ECO:0007669"/>
    <property type="project" value="InterPro"/>
</dbReference>
<dbReference type="PANTHER" id="PTHR43460">
    <property type="entry name" value="METHYLTRANSFERASE"/>
    <property type="match status" value="1"/>
</dbReference>